<keyword evidence="2" id="KW-1185">Reference proteome</keyword>
<dbReference type="RefSeq" id="WP_204474170.1">
    <property type="nucleotide sequence ID" value="NZ_JACJJW010000003.1"/>
</dbReference>
<sequence>MELSEQSRAAIAAALQEALCRYATGGEESVVTDIHLQPNSDSGELVIYDDDDHELSRTIINEWVEYESDDFYAVVEPILRKEIESLKETGRLDKLCLMKPYSFVLVDDEKETVAELQIIDEDDTLLLSGDLLKGLDEELDAFLKDLLER</sequence>
<dbReference type="EMBL" id="JACJJW010000003">
    <property type="protein sequence ID" value="MBM6757437.1"/>
    <property type="molecule type" value="Genomic_DNA"/>
</dbReference>
<protein>
    <submittedName>
        <fullName evidence="1">Uncharacterized protein</fullName>
    </submittedName>
</protein>
<dbReference type="Proteomes" id="UP000703295">
    <property type="component" value="Unassembled WGS sequence"/>
</dbReference>
<evidence type="ECO:0000313" key="2">
    <source>
        <dbReference type="Proteomes" id="UP000703295"/>
    </source>
</evidence>
<proteinExistence type="predicted"/>
<comment type="caution">
    <text evidence="1">The sequence shown here is derived from an EMBL/GenBank/DDBJ whole genome shotgun (WGS) entry which is preliminary data.</text>
</comment>
<organism evidence="1 2">
    <name type="scientific">Bacteroides mediterraneensis</name>
    <dbReference type="NCBI Taxonomy" id="1841856"/>
    <lineage>
        <taxon>Bacteria</taxon>
        <taxon>Pseudomonadati</taxon>
        <taxon>Bacteroidota</taxon>
        <taxon>Bacteroidia</taxon>
        <taxon>Bacteroidales</taxon>
        <taxon>Bacteroidaceae</taxon>
        <taxon>Bacteroides</taxon>
    </lineage>
</organism>
<evidence type="ECO:0000313" key="1">
    <source>
        <dbReference type="EMBL" id="MBM6757437.1"/>
    </source>
</evidence>
<name>A0ABS2ERZ9_9BACE</name>
<gene>
    <name evidence="1" type="ORF">H6A31_01785</name>
</gene>
<accession>A0ABS2ERZ9</accession>
<reference evidence="1 2" key="1">
    <citation type="journal article" date="2021" name="Sci. Rep.">
        <title>The distribution of antibiotic resistance genes in chicken gut microbiota commensals.</title>
        <authorList>
            <person name="Juricova H."/>
            <person name="Matiasovicova J."/>
            <person name="Kubasova T."/>
            <person name="Cejkova D."/>
            <person name="Rychlik I."/>
        </authorList>
    </citation>
    <scope>NUCLEOTIDE SEQUENCE [LARGE SCALE GENOMIC DNA]</scope>
    <source>
        <strain evidence="1 2">An801</strain>
    </source>
</reference>